<accession>A0A556QMC6</accession>
<proteinExistence type="predicted"/>
<dbReference type="RefSeq" id="WP_144228084.1">
    <property type="nucleotide sequence ID" value="NZ_CBCRVV010000001.1"/>
</dbReference>
<evidence type="ECO:0008006" key="4">
    <source>
        <dbReference type="Google" id="ProtNLM"/>
    </source>
</evidence>
<evidence type="ECO:0000256" key="1">
    <source>
        <dbReference type="SAM" id="SignalP"/>
    </source>
</evidence>
<feature type="signal peptide" evidence="1">
    <location>
        <begin position="1"/>
        <end position="19"/>
    </location>
</feature>
<dbReference type="Proteomes" id="UP000315648">
    <property type="component" value="Unassembled WGS sequence"/>
</dbReference>
<gene>
    <name evidence="2" type="ORF">FPL22_00075</name>
</gene>
<sequence length="153" mass="16881">MKSLLLSLVFSLSAVAVSAADIASVNFGAIKEELRGYYFAKPENAEVKERFDAAVKTEKAYQDELQKKLMDGNKPIDLRAAMPKAGGMDRYHLERKIDAALKAELYLIIGGLGLKYELIYDSSSADSIIYAKSQVDDVTTLVKQAIIDLSKKK</sequence>
<name>A0A556QMC6_9BACT</name>
<evidence type="ECO:0000313" key="3">
    <source>
        <dbReference type="Proteomes" id="UP000315648"/>
    </source>
</evidence>
<dbReference type="AlphaFoldDB" id="A0A556QMC6"/>
<comment type="caution">
    <text evidence="2">The sequence shown here is derived from an EMBL/GenBank/DDBJ whole genome shotgun (WGS) entry which is preliminary data.</text>
</comment>
<protein>
    <recommendedName>
        <fullName evidence="4">OmpH family outer membrane protein</fullName>
    </recommendedName>
</protein>
<organism evidence="2 3">
    <name type="scientific">Rariglobus hedericola</name>
    <dbReference type="NCBI Taxonomy" id="2597822"/>
    <lineage>
        <taxon>Bacteria</taxon>
        <taxon>Pseudomonadati</taxon>
        <taxon>Verrucomicrobiota</taxon>
        <taxon>Opitutia</taxon>
        <taxon>Opitutales</taxon>
        <taxon>Opitutaceae</taxon>
        <taxon>Rariglobus</taxon>
    </lineage>
</organism>
<evidence type="ECO:0000313" key="2">
    <source>
        <dbReference type="EMBL" id="TSJ77742.1"/>
    </source>
</evidence>
<reference evidence="2 3" key="1">
    <citation type="submission" date="2019-07" db="EMBL/GenBank/DDBJ databases">
        <title>Description of 53C-WASEF.</title>
        <authorList>
            <person name="Pitt A."/>
            <person name="Hahn M.W."/>
        </authorList>
    </citation>
    <scope>NUCLEOTIDE SEQUENCE [LARGE SCALE GENOMIC DNA]</scope>
    <source>
        <strain evidence="2 3">53C-WASEF</strain>
    </source>
</reference>
<dbReference type="EMBL" id="VMBG01000001">
    <property type="protein sequence ID" value="TSJ77742.1"/>
    <property type="molecule type" value="Genomic_DNA"/>
</dbReference>
<keyword evidence="3" id="KW-1185">Reference proteome</keyword>
<keyword evidence="1" id="KW-0732">Signal</keyword>
<feature type="chain" id="PRO_5022172440" description="OmpH family outer membrane protein" evidence="1">
    <location>
        <begin position="20"/>
        <end position="153"/>
    </location>
</feature>